<evidence type="ECO:0000313" key="1">
    <source>
        <dbReference type="EMBL" id="MBB6716885.1"/>
    </source>
</evidence>
<reference evidence="1 2" key="1">
    <citation type="submission" date="2020-08" db="EMBL/GenBank/DDBJ databases">
        <title>Clostridia isolated from Swiss meat.</title>
        <authorList>
            <person name="Wambui J."/>
            <person name="Stevens M.J.A."/>
            <person name="Stephan R."/>
        </authorList>
    </citation>
    <scope>NUCLEOTIDE SEQUENCE [LARGE SCALE GENOMIC DNA]</scope>
    <source>
        <strain evidence="1 2">CM001</strain>
    </source>
</reference>
<dbReference type="InterPro" id="IPR036689">
    <property type="entry name" value="ESAT-6-like_sf"/>
</dbReference>
<dbReference type="AlphaFoldDB" id="A0A7X0SFX4"/>
<gene>
    <name evidence="1" type="ORF">H7E68_19625</name>
</gene>
<evidence type="ECO:0000313" key="2">
    <source>
        <dbReference type="Proteomes" id="UP000585258"/>
    </source>
</evidence>
<dbReference type="EMBL" id="JACKWY010000030">
    <property type="protein sequence ID" value="MBB6716885.1"/>
    <property type="molecule type" value="Genomic_DNA"/>
</dbReference>
<sequence length="98" mass="10759">MTEKIIIESDKFNEAVSILRGVGMTLNSTNKKLVASGNAIEAMWEGKSGGKFASENKNVCENIKAVGENINKLGEQINSVNNEFDMVDKYIKYKIGSL</sequence>
<accession>A0A7X0SFX4</accession>
<name>A0A7X0SFX4_9CLOT</name>
<protein>
    <submittedName>
        <fullName evidence="1">Uncharacterized protein</fullName>
    </submittedName>
</protein>
<dbReference type="Proteomes" id="UP000585258">
    <property type="component" value="Unassembled WGS sequence"/>
</dbReference>
<organism evidence="1 2">
    <name type="scientific">Clostridium gasigenes</name>
    <dbReference type="NCBI Taxonomy" id="94869"/>
    <lineage>
        <taxon>Bacteria</taxon>
        <taxon>Bacillati</taxon>
        <taxon>Bacillota</taxon>
        <taxon>Clostridia</taxon>
        <taxon>Eubacteriales</taxon>
        <taxon>Clostridiaceae</taxon>
        <taxon>Clostridium</taxon>
    </lineage>
</organism>
<dbReference type="Gene3D" id="1.10.287.1060">
    <property type="entry name" value="ESAT-6-like"/>
    <property type="match status" value="1"/>
</dbReference>
<comment type="caution">
    <text evidence="1">The sequence shown here is derived from an EMBL/GenBank/DDBJ whole genome shotgun (WGS) entry which is preliminary data.</text>
</comment>
<dbReference type="RefSeq" id="WP_185165806.1">
    <property type="nucleotide sequence ID" value="NZ_JACKWY010000030.1"/>
</dbReference>
<dbReference type="SUPFAM" id="SSF140453">
    <property type="entry name" value="EsxAB dimer-like"/>
    <property type="match status" value="1"/>
</dbReference>
<proteinExistence type="predicted"/>